<evidence type="ECO:0000313" key="3">
    <source>
        <dbReference type="RefSeq" id="XP_030740401.1"/>
    </source>
</evidence>
<feature type="chain" id="PRO_5046415907" evidence="1">
    <location>
        <begin position="20"/>
        <end position="66"/>
    </location>
</feature>
<reference evidence="3" key="1">
    <citation type="submission" date="2025-08" db="UniProtKB">
        <authorList>
            <consortium name="RefSeq"/>
        </authorList>
    </citation>
    <scope>IDENTIFICATION</scope>
</reference>
<evidence type="ECO:0000313" key="2">
    <source>
        <dbReference type="Proteomes" id="UP000694863"/>
    </source>
</evidence>
<gene>
    <name evidence="3" type="primary">DEFB134</name>
</gene>
<dbReference type="RefSeq" id="XP_030740401.1">
    <property type="nucleotide sequence ID" value="XM_030884541.1"/>
</dbReference>
<accession>A0ABM1VIQ3</accession>
<keyword evidence="1" id="KW-0732">Signal</keyword>
<organism evidence="2 3">
    <name type="scientific">Echinops telfairi</name>
    <name type="common">Lesser hedgehog tenrec</name>
    <dbReference type="NCBI Taxonomy" id="9371"/>
    <lineage>
        <taxon>Eukaryota</taxon>
        <taxon>Metazoa</taxon>
        <taxon>Chordata</taxon>
        <taxon>Craniata</taxon>
        <taxon>Vertebrata</taxon>
        <taxon>Euteleostomi</taxon>
        <taxon>Mammalia</taxon>
        <taxon>Eutheria</taxon>
        <taxon>Afrotheria</taxon>
        <taxon>Tenrecidae</taxon>
        <taxon>Tenrecinae</taxon>
        <taxon>Echinops</taxon>
    </lineage>
</organism>
<dbReference type="GeneID" id="115868249"/>
<sequence length="66" mass="7601">MNILLLVFAFLFLWDPVLAEMKPFSSTLNRKCNENGICRFECFTAEMLVSYCEFQLECCVRGNPGP</sequence>
<keyword evidence="2" id="KW-1185">Reference proteome</keyword>
<proteinExistence type="predicted"/>
<dbReference type="Proteomes" id="UP000694863">
    <property type="component" value="Unplaced"/>
</dbReference>
<name>A0ABM1VIQ3_ECHTE</name>
<protein>
    <submittedName>
        <fullName evidence="3">Beta-defensin 134</fullName>
    </submittedName>
</protein>
<evidence type="ECO:0000256" key="1">
    <source>
        <dbReference type="SAM" id="SignalP"/>
    </source>
</evidence>
<feature type="signal peptide" evidence="1">
    <location>
        <begin position="1"/>
        <end position="19"/>
    </location>
</feature>